<evidence type="ECO:0000256" key="10">
    <source>
        <dbReference type="ARBA" id="ARBA00022989"/>
    </source>
</evidence>
<dbReference type="SMART" id="SM01217">
    <property type="entry name" value="Fn3_like"/>
    <property type="match status" value="1"/>
</dbReference>
<evidence type="ECO:0000256" key="6">
    <source>
        <dbReference type="ARBA" id="ARBA00022475"/>
    </source>
</evidence>
<dbReference type="OrthoDB" id="416222at2759"/>
<keyword evidence="25" id="KW-1185">Reference proteome</keyword>
<protein>
    <recommendedName>
        <fullName evidence="17">Probable beta-glucosidase E</fullName>
        <ecNumber evidence="5">3.2.1.21</ecNumber>
    </recommendedName>
    <alternativeName>
        <fullName evidence="18">Beta-D-glucoside glucohydrolase E</fullName>
    </alternativeName>
    <alternativeName>
        <fullName evidence="19">Cellobiase E</fullName>
    </alternativeName>
    <alternativeName>
        <fullName evidence="20">Gentiobiase E</fullName>
    </alternativeName>
</protein>
<proteinExistence type="inferred from homology"/>
<dbReference type="GO" id="GO:0008422">
    <property type="term" value="F:beta-glucosidase activity"/>
    <property type="evidence" value="ECO:0007669"/>
    <property type="project" value="UniProtKB-EC"/>
</dbReference>
<evidence type="ECO:0000256" key="21">
    <source>
        <dbReference type="SAM" id="MobiDB-lite"/>
    </source>
</evidence>
<keyword evidence="7 22" id="KW-0812">Transmembrane</keyword>
<keyword evidence="14" id="KW-0326">Glycosidase</keyword>
<dbReference type="Pfam" id="PF00933">
    <property type="entry name" value="Glyco_hydro_3"/>
    <property type="match status" value="1"/>
</dbReference>
<name>A0A8H3IMZ8_9LECA</name>
<feature type="compositionally biased region" description="Low complexity" evidence="21">
    <location>
        <begin position="52"/>
        <end position="61"/>
    </location>
</feature>
<dbReference type="GO" id="GO:0005886">
    <property type="term" value="C:plasma membrane"/>
    <property type="evidence" value="ECO:0007669"/>
    <property type="project" value="UniProtKB-SubCell"/>
</dbReference>
<dbReference type="InterPro" id="IPR026891">
    <property type="entry name" value="Fn3-like"/>
</dbReference>
<evidence type="ECO:0000256" key="19">
    <source>
        <dbReference type="ARBA" id="ARBA00041599"/>
    </source>
</evidence>
<evidence type="ECO:0000313" key="25">
    <source>
        <dbReference type="Proteomes" id="UP000664534"/>
    </source>
</evidence>
<comment type="function">
    <text evidence="16">Beta-glucosidases are one of a number of cellulolytic enzymes involved in the degradation of cellulosic biomass. Catalyzes the last step releasing glucose from the inhibitory cellobiose.</text>
</comment>
<evidence type="ECO:0000256" key="3">
    <source>
        <dbReference type="ARBA" id="ARBA00004987"/>
    </source>
</evidence>
<dbReference type="Pfam" id="PF01915">
    <property type="entry name" value="Glyco_hydro_3_C"/>
    <property type="match status" value="1"/>
</dbReference>
<evidence type="ECO:0000256" key="22">
    <source>
        <dbReference type="SAM" id="Phobius"/>
    </source>
</evidence>
<dbReference type="InterPro" id="IPR017853">
    <property type="entry name" value="GH"/>
</dbReference>
<dbReference type="Gene3D" id="3.40.50.1700">
    <property type="entry name" value="Glycoside hydrolase family 3 C-terminal domain"/>
    <property type="match status" value="1"/>
</dbReference>
<reference evidence="24" key="1">
    <citation type="submission" date="2021-03" db="EMBL/GenBank/DDBJ databases">
        <authorList>
            <person name="Tagirdzhanova G."/>
        </authorList>
    </citation>
    <scope>NUCLEOTIDE SEQUENCE</scope>
</reference>
<comment type="pathway">
    <text evidence="3">Glycan metabolism; cellulose degradation.</text>
</comment>
<dbReference type="FunFam" id="3.20.20.300:FF:000002">
    <property type="entry name" value="Probable beta-glucosidase"/>
    <property type="match status" value="1"/>
</dbReference>
<keyword evidence="15" id="KW-0624">Polysaccharide degradation</keyword>
<dbReference type="GO" id="GO:0009251">
    <property type="term" value="P:glucan catabolic process"/>
    <property type="evidence" value="ECO:0007669"/>
    <property type="project" value="TreeGrafter"/>
</dbReference>
<evidence type="ECO:0000256" key="16">
    <source>
        <dbReference type="ARBA" id="ARBA00024983"/>
    </source>
</evidence>
<dbReference type="Proteomes" id="UP000664534">
    <property type="component" value="Unassembled WGS sequence"/>
</dbReference>
<dbReference type="InterPro" id="IPR001764">
    <property type="entry name" value="Glyco_hydro_3_N"/>
</dbReference>
<evidence type="ECO:0000256" key="11">
    <source>
        <dbReference type="ARBA" id="ARBA00023136"/>
    </source>
</evidence>
<comment type="similarity">
    <text evidence="4">Belongs to the glycosyl hydrolase 3 family.</text>
</comment>
<evidence type="ECO:0000256" key="18">
    <source>
        <dbReference type="ARBA" id="ARBA00041269"/>
    </source>
</evidence>
<organism evidence="24 25">
    <name type="scientific">Imshaugia aleurites</name>
    <dbReference type="NCBI Taxonomy" id="172621"/>
    <lineage>
        <taxon>Eukaryota</taxon>
        <taxon>Fungi</taxon>
        <taxon>Dikarya</taxon>
        <taxon>Ascomycota</taxon>
        <taxon>Pezizomycotina</taxon>
        <taxon>Lecanoromycetes</taxon>
        <taxon>OSLEUM clade</taxon>
        <taxon>Lecanoromycetidae</taxon>
        <taxon>Lecanorales</taxon>
        <taxon>Lecanorineae</taxon>
        <taxon>Parmeliaceae</taxon>
        <taxon>Imshaugia</taxon>
    </lineage>
</organism>
<feature type="transmembrane region" description="Helical" evidence="22">
    <location>
        <begin position="92"/>
        <end position="114"/>
    </location>
</feature>
<dbReference type="EMBL" id="CAJPDT010000023">
    <property type="protein sequence ID" value="CAF9919629.1"/>
    <property type="molecule type" value="Genomic_DNA"/>
</dbReference>
<evidence type="ECO:0000313" key="24">
    <source>
        <dbReference type="EMBL" id="CAF9919629.1"/>
    </source>
</evidence>
<keyword evidence="6" id="KW-1003">Cell membrane</keyword>
<evidence type="ECO:0000256" key="1">
    <source>
        <dbReference type="ARBA" id="ARBA00000448"/>
    </source>
</evidence>
<keyword evidence="11 22" id="KW-0472">Membrane</keyword>
<feature type="domain" description="Fibronectin type III-like" evidence="23">
    <location>
        <begin position="888"/>
        <end position="966"/>
    </location>
</feature>
<evidence type="ECO:0000256" key="8">
    <source>
        <dbReference type="ARBA" id="ARBA00022801"/>
    </source>
</evidence>
<dbReference type="PANTHER" id="PTHR42715:SF20">
    <property type="entry name" value="BETA-GLUCOSIDASE E-RELATED"/>
    <property type="match status" value="1"/>
</dbReference>
<evidence type="ECO:0000256" key="14">
    <source>
        <dbReference type="ARBA" id="ARBA00023295"/>
    </source>
</evidence>
<dbReference type="InterPro" id="IPR036881">
    <property type="entry name" value="Glyco_hydro_3_C_sf"/>
</dbReference>
<keyword evidence="12" id="KW-0325">Glycoprotein</keyword>
<feature type="region of interest" description="Disordered" evidence="21">
    <location>
        <begin position="841"/>
        <end position="864"/>
    </location>
</feature>
<accession>A0A8H3IMZ8</accession>
<evidence type="ECO:0000256" key="15">
    <source>
        <dbReference type="ARBA" id="ARBA00023326"/>
    </source>
</evidence>
<feature type="region of interest" description="Disordered" evidence="21">
    <location>
        <begin position="1"/>
        <end position="82"/>
    </location>
</feature>
<comment type="caution">
    <text evidence="24">The sequence shown here is derived from an EMBL/GenBank/DDBJ whole genome shotgun (WGS) entry which is preliminary data.</text>
</comment>
<dbReference type="PANTHER" id="PTHR42715">
    <property type="entry name" value="BETA-GLUCOSIDASE"/>
    <property type="match status" value="1"/>
</dbReference>
<dbReference type="Gene3D" id="2.60.40.10">
    <property type="entry name" value="Immunoglobulins"/>
    <property type="match status" value="1"/>
</dbReference>
<dbReference type="InterPro" id="IPR050288">
    <property type="entry name" value="Cellulose_deg_GH3"/>
</dbReference>
<dbReference type="PRINTS" id="PR00133">
    <property type="entry name" value="GLHYDRLASE3"/>
</dbReference>
<evidence type="ECO:0000256" key="9">
    <source>
        <dbReference type="ARBA" id="ARBA00022968"/>
    </source>
</evidence>
<evidence type="ECO:0000256" key="4">
    <source>
        <dbReference type="ARBA" id="ARBA00005336"/>
    </source>
</evidence>
<gene>
    <name evidence="24" type="ORF">IMSHALPRED_004678</name>
</gene>
<comment type="catalytic activity">
    <reaction evidence="1">
        <text>Hydrolysis of terminal, non-reducing beta-D-glucosyl residues with release of beta-D-glucose.</text>
        <dbReference type="EC" id="3.2.1.21"/>
    </reaction>
</comment>
<evidence type="ECO:0000256" key="2">
    <source>
        <dbReference type="ARBA" id="ARBA00004401"/>
    </source>
</evidence>
<dbReference type="EC" id="3.2.1.21" evidence="5"/>
<dbReference type="Pfam" id="PF14310">
    <property type="entry name" value="Fn3-like"/>
    <property type="match status" value="1"/>
</dbReference>
<evidence type="ECO:0000256" key="7">
    <source>
        <dbReference type="ARBA" id="ARBA00022692"/>
    </source>
</evidence>
<evidence type="ECO:0000256" key="13">
    <source>
        <dbReference type="ARBA" id="ARBA00023277"/>
    </source>
</evidence>
<sequence>MTREAELASSREGLLDHEAPSPYRRSLGSDRSSTELDLDELEPLNEVPAPRPRGGWSPSRSPSKRKKKGKEKDYPGLPKAKRKGGLLRKKPCLLIMTILLGGLLGLIAMALFVWRKAIPLDGQSPPWYPSPKGGTLSPWEESYKKAAAMVRKMSLPEKVNITTGTGWSQDLCVGNTAEASSVGFPPLCLQDGPLGIRFADHATAWPAGITVGATWNKELMYRRGRALGIEHRLKGVNVLLGPSMGPLGRMPAGGRNWEGFGPDPVLQGVAAAQTIKGIQDEGVMATAKHYVANEQEHFRQANEWLTPHAISSNIDDRALHEVYLWPFADSIRVGVASVMCSYNMVNNSYACGNSKLLNGILKDELGFQGFVQSDWLAQRSGVASALAGLDMTMPGDGLYWMDGDSLFGPHLTRSVLNGSLPIERLDDMVTRIVAAWYQLGQDDKARWPNLPPEGDGRPNFSSWTDDKVGKIHEGSDDPTTAVVNHFIDVQGQGSDFHGRLAQEVAAEGTVLVKNEENILPLDPKGWTDQYQPHGTGKYKVGVFGEDAGSNPNGPNDCPDRGCNVGTLASGWGSGAVAFPYLVPPIEALESSFDFDSVDITASLTNDLHSSPGSHDLCLVFINSDAGEGYISWEGITDRNDLYPQKGGDELVKKVAKECFRTVVVVHAVGPVVLERWINLPNVKGVILANLPGQESGNAIAEVLFGRVDASGRLPYTVGKSLSDYGPGGQIMYKPNGLAPQQDFKEGLLIDYRHFDSHDITPRYEFGFGLSYTTFTFANLALTTLKPKSPLPSPRPAENVVPPTYPTEIPDPSSALFPQPFWKLHKRIYPYIESTKEIENGPYPYPPGYDDHQVPSPAGGGEGGNPSLYDEHILVSVDLKNTGARTGKQVVQVYVSFPPDVIDPSTGGKIEFPVRVLRGFEKVEVAAGDTTRVEVRLTRKDLSYWSVGYQNWVIPDGDIVVAVGPSSRNLPLSGSW</sequence>
<keyword evidence="9" id="KW-0735">Signal-anchor</keyword>
<evidence type="ECO:0000256" key="12">
    <source>
        <dbReference type="ARBA" id="ARBA00023180"/>
    </source>
</evidence>
<dbReference type="Gene3D" id="3.20.20.300">
    <property type="entry name" value="Glycoside hydrolase, family 3, N-terminal domain"/>
    <property type="match status" value="1"/>
</dbReference>
<keyword evidence="13" id="KW-0119">Carbohydrate metabolism</keyword>
<keyword evidence="10 22" id="KW-1133">Transmembrane helix</keyword>
<evidence type="ECO:0000259" key="23">
    <source>
        <dbReference type="SMART" id="SM01217"/>
    </source>
</evidence>
<dbReference type="SUPFAM" id="SSF51445">
    <property type="entry name" value="(Trans)glycosidases"/>
    <property type="match status" value="1"/>
</dbReference>
<evidence type="ECO:0000256" key="20">
    <source>
        <dbReference type="ARBA" id="ARBA00041811"/>
    </source>
</evidence>
<evidence type="ECO:0000256" key="5">
    <source>
        <dbReference type="ARBA" id="ARBA00012744"/>
    </source>
</evidence>
<dbReference type="InterPro" id="IPR036962">
    <property type="entry name" value="Glyco_hydro_3_N_sf"/>
</dbReference>
<evidence type="ECO:0000256" key="17">
    <source>
        <dbReference type="ARBA" id="ARBA00039576"/>
    </source>
</evidence>
<dbReference type="SUPFAM" id="SSF52279">
    <property type="entry name" value="Beta-D-glucan exohydrolase, C-terminal domain"/>
    <property type="match status" value="1"/>
</dbReference>
<dbReference type="InterPro" id="IPR013783">
    <property type="entry name" value="Ig-like_fold"/>
</dbReference>
<keyword evidence="8" id="KW-0378">Hydrolase</keyword>
<comment type="subcellular location">
    <subcellularLocation>
        <location evidence="2">Cell membrane</location>
        <topology evidence="2">Single-pass type II membrane protein</topology>
    </subcellularLocation>
</comment>
<dbReference type="AlphaFoldDB" id="A0A8H3IMZ8"/>
<dbReference type="FunFam" id="3.40.50.1700:FF:000003">
    <property type="entry name" value="Probable beta-glucosidase"/>
    <property type="match status" value="1"/>
</dbReference>
<dbReference type="InterPro" id="IPR002772">
    <property type="entry name" value="Glyco_hydro_3_C"/>
</dbReference>